<feature type="domain" description="HD-GYP" evidence="6">
    <location>
        <begin position="143"/>
        <end position="338"/>
    </location>
</feature>
<feature type="domain" description="HD" evidence="5">
    <location>
        <begin position="165"/>
        <end position="287"/>
    </location>
</feature>
<evidence type="ECO:0000313" key="8">
    <source>
        <dbReference type="Proteomes" id="UP000182624"/>
    </source>
</evidence>
<dbReference type="Gene3D" id="3.40.50.2300">
    <property type="match status" value="1"/>
</dbReference>
<dbReference type="PROSITE" id="PS50110">
    <property type="entry name" value="RESPONSE_REGULATORY"/>
    <property type="match status" value="1"/>
</dbReference>
<dbReference type="InterPro" id="IPR001789">
    <property type="entry name" value="Sig_transdc_resp-reg_receiver"/>
</dbReference>
<organism evidence="7 8">
    <name type="scientific">Butyrivibrio proteoclasticus</name>
    <dbReference type="NCBI Taxonomy" id="43305"/>
    <lineage>
        <taxon>Bacteria</taxon>
        <taxon>Bacillati</taxon>
        <taxon>Bacillota</taxon>
        <taxon>Clostridia</taxon>
        <taxon>Lachnospirales</taxon>
        <taxon>Lachnospiraceae</taxon>
        <taxon>Butyrivibrio</taxon>
    </lineage>
</organism>
<reference evidence="8" key="1">
    <citation type="submission" date="2016-10" db="EMBL/GenBank/DDBJ databases">
        <authorList>
            <person name="Varghese N."/>
            <person name="Submissions S."/>
        </authorList>
    </citation>
    <scope>NUCLEOTIDE SEQUENCE [LARGE SCALE GENOMIC DNA]</scope>
    <source>
        <strain evidence="8">P18</strain>
    </source>
</reference>
<feature type="modified residue" description="4-aspartylphosphate" evidence="3">
    <location>
        <position position="53"/>
    </location>
</feature>
<dbReference type="EMBL" id="FOXO01000004">
    <property type="protein sequence ID" value="SFP57695.1"/>
    <property type="molecule type" value="Genomic_DNA"/>
</dbReference>
<evidence type="ECO:0000313" key="7">
    <source>
        <dbReference type="EMBL" id="SFP57695.1"/>
    </source>
</evidence>
<dbReference type="GO" id="GO:0000160">
    <property type="term" value="P:phosphorelay signal transduction system"/>
    <property type="evidence" value="ECO:0007669"/>
    <property type="project" value="InterPro"/>
</dbReference>
<dbReference type="CDD" id="cd00077">
    <property type="entry name" value="HDc"/>
    <property type="match status" value="1"/>
</dbReference>
<dbReference type="PROSITE" id="PS51831">
    <property type="entry name" value="HD"/>
    <property type="match status" value="1"/>
</dbReference>
<dbReference type="RefSeq" id="WP_074884439.1">
    <property type="nucleotide sequence ID" value="NZ_FOXO01000004.1"/>
</dbReference>
<dbReference type="SMART" id="SM00471">
    <property type="entry name" value="HDc"/>
    <property type="match status" value="1"/>
</dbReference>
<feature type="domain" description="Response regulatory" evidence="4">
    <location>
        <begin position="4"/>
        <end position="123"/>
    </location>
</feature>
<accession>A0A1I5RGP9</accession>
<keyword evidence="8" id="KW-1185">Reference proteome</keyword>
<protein>
    <recommendedName>
        <fullName evidence="1">Stage 0 sporulation protein A homolog</fullName>
    </recommendedName>
</protein>
<evidence type="ECO:0000256" key="3">
    <source>
        <dbReference type="PROSITE-ProRule" id="PRU00169"/>
    </source>
</evidence>
<dbReference type="PROSITE" id="PS51832">
    <property type="entry name" value="HD_GYP"/>
    <property type="match status" value="1"/>
</dbReference>
<comment type="function">
    <text evidence="2">May play the central regulatory role in sporulation. It may be an element of the effector pathway responsible for the activation of sporulation genes in response to nutritional stress. Spo0A may act in concert with spo0H (a sigma factor) to control the expression of some genes that are critical to the sporulation process.</text>
</comment>
<evidence type="ECO:0000256" key="2">
    <source>
        <dbReference type="ARBA" id="ARBA00024867"/>
    </source>
</evidence>
<dbReference type="AlphaFoldDB" id="A0A1I5RGP9"/>
<sequence>MEEHVVVVDDDVIILKNANTVLSDAGFRVTCLKSGRLLLDYVKKNEIDMLLLDIKMPELDGFETMSLLRKWERESGAKEIPVIFFTANDDCASETAGLSLGAMDFIRKPFVADVLTLRVRHLLDLIRFQNYLHAEIERKTKEIEGLSLHVVHTLADAIDAKDAYTKGHSGRVAEYAREIAKRAGYSFDRQEEIYMMGLLHDVGKIGVPDAVINKPGKLTDEEFEKIKTHPERGARILQNIEEMPKLAIGARWHHERYDGKGYPDGLSGDEIPEEARIIAVADAYDAMTSNRSYRGIIPQNVVKGEFEKGLGTQFDPRFATIMLEIINEDVDYKLHEGP</sequence>
<dbReference type="SUPFAM" id="SSF109604">
    <property type="entry name" value="HD-domain/PDEase-like"/>
    <property type="match status" value="1"/>
</dbReference>
<dbReference type="Pfam" id="PF13487">
    <property type="entry name" value="HD_5"/>
    <property type="match status" value="1"/>
</dbReference>
<evidence type="ECO:0000259" key="6">
    <source>
        <dbReference type="PROSITE" id="PS51832"/>
    </source>
</evidence>
<dbReference type="Gene3D" id="1.10.3210.10">
    <property type="entry name" value="Hypothetical protein af1432"/>
    <property type="match status" value="1"/>
</dbReference>
<evidence type="ECO:0000259" key="5">
    <source>
        <dbReference type="PROSITE" id="PS51831"/>
    </source>
</evidence>
<dbReference type="Proteomes" id="UP000182624">
    <property type="component" value="Unassembled WGS sequence"/>
</dbReference>
<proteinExistence type="predicted"/>
<dbReference type="InterPro" id="IPR037522">
    <property type="entry name" value="HD_GYP_dom"/>
</dbReference>
<dbReference type="InterPro" id="IPR052020">
    <property type="entry name" value="Cyclic_di-GMP/3'3'-cGAMP_PDE"/>
</dbReference>
<dbReference type="SMART" id="SM00448">
    <property type="entry name" value="REC"/>
    <property type="match status" value="1"/>
</dbReference>
<dbReference type="InterPro" id="IPR003607">
    <property type="entry name" value="HD/PDEase_dom"/>
</dbReference>
<keyword evidence="3" id="KW-0597">Phosphoprotein</keyword>
<dbReference type="InterPro" id="IPR006674">
    <property type="entry name" value="HD_domain"/>
</dbReference>
<dbReference type="SUPFAM" id="SSF52172">
    <property type="entry name" value="CheY-like"/>
    <property type="match status" value="1"/>
</dbReference>
<evidence type="ECO:0000256" key="1">
    <source>
        <dbReference type="ARBA" id="ARBA00018672"/>
    </source>
</evidence>
<dbReference type="Pfam" id="PF00072">
    <property type="entry name" value="Response_reg"/>
    <property type="match status" value="1"/>
</dbReference>
<dbReference type="InterPro" id="IPR011006">
    <property type="entry name" value="CheY-like_superfamily"/>
</dbReference>
<name>A0A1I5RGP9_9FIRM</name>
<gene>
    <name evidence="7" type="ORF">SAMN04487928_10418</name>
</gene>
<dbReference type="PANTHER" id="PTHR45228">
    <property type="entry name" value="CYCLIC DI-GMP PHOSPHODIESTERASE TM_0186-RELATED"/>
    <property type="match status" value="1"/>
</dbReference>
<dbReference type="OrthoDB" id="9804747at2"/>
<evidence type="ECO:0000259" key="4">
    <source>
        <dbReference type="PROSITE" id="PS50110"/>
    </source>
</evidence>
<dbReference type="PANTHER" id="PTHR45228:SF4">
    <property type="entry name" value="LIPOPROTEIN"/>
    <property type="match status" value="1"/>
</dbReference>